<dbReference type="EMBL" id="GBRH01228126">
    <property type="protein sequence ID" value="JAD69769.1"/>
    <property type="molecule type" value="Transcribed_RNA"/>
</dbReference>
<reference evidence="1" key="1">
    <citation type="submission" date="2014-09" db="EMBL/GenBank/DDBJ databases">
        <authorList>
            <person name="Magalhaes I.L.F."/>
            <person name="Oliveira U."/>
            <person name="Santos F.R."/>
            <person name="Vidigal T.H.D.A."/>
            <person name="Brescovit A.D."/>
            <person name="Santos A.J."/>
        </authorList>
    </citation>
    <scope>NUCLEOTIDE SEQUENCE</scope>
    <source>
        <tissue evidence="1">Shoot tissue taken approximately 20 cm above the soil surface</tissue>
    </source>
</reference>
<name>A0A0A9C0F2_ARUDO</name>
<protein>
    <submittedName>
        <fullName evidence="1">Uncharacterized protein</fullName>
    </submittedName>
</protein>
<evidence type="ECO:0000313" key="1">
    <source>
        <dbReference type="EMBL" id="JAD69769.1"/>
    </source>
</evidence>
<organism evidence="1">
    <name type="scientific">Arundo donax</name>
    <name type="common">Giant reed</name>
    <name type="synonym">Donax arundinaceus</name>
    <dbReference type="NCBI Taxonomy" id="35708"/>
    <lineage>
        <taxon>Eukaryota</taxon>
        <taxon>Viridiplantae</taxon>
        <taxon>Streptophyta</taxon>
        <taxon>Embryophyta</taxon>
        <taxon>Tracheophyta</taxon>
        <taxon>Spermatophyta</taxon>
        <taxon>Magnoliopsida</taxon>
        <taxon>Liliopsida</taxon>
        <taxon>Poales</taxon>
        <taxon>Poaceae</taxon>
        <taxon>PACMAD clade</taxon>
        <taxon>Arundinoideae</taxon>
        <taxon>Arundineae</taxon>
        <taxon>Arundo</taxon>
    </lineage>
</organism>
<dbReference type="AlphaFoldDB" id="A0A0A9C0F2"/>
<proteinExistence type="predicted"/>
<sequence>MLLLKVVQRLPRPAQATTLSRRTSNCASHGTTLATISLLAMSSPGRHIGRGSMSISMPTGSLSLIGPPTLLSTWNTIQKETSKFQACYEQVERRHPSGIPYKEHLLEAQVCTHQGSQRTRHFSPLLVEGEKLPKVHGN</sequence>
<accession>A0A0A9C0F2</accession>
<reference evidence="1" key="2">
    <citation type="journal article" date="2015" name="Data Brief">
        <title>Shoot transcriptome of the giant reed, Arundo donax.</title>
        <authorList>
            <person name="Barrero R.A."/>
            <person name="Guerrero F.D."/>
            <person name="Moolhuijzen P."/>
            <person name="Goolsby J.A."/>
            <person name="Tidwell J."/>
            <person name="Bellgard S.E."/>
            <person name="Bellgard M.I."/>
        </authorList>
    </citation>
    <scope>NUCLEOTIDE SEQUENCE</scope>
    <source>
        <tissue evidence="1">Shoot tissue taken approximately 20 cm above the soil surface</tissue>
    </source>
</reference>